<dbReference type="Proteomes" id="UP000658656">
    <property type="component" value="Unassembled WGS sequence"/>
</dbReference>
<dbReference type="AlphaFoldDB" id="A0A8H9IXU9"/>
<gene>
    <name evidence="2" type="ORF">GCM10017566_56380</name>
</gene>
<organism evidence="2 3">
    <name type="scientific">Amycolatopsis bartoniae</name>
    <dbReference type="NCBI Taxonomy" id="941986"/>
    <lineage>
        <taxon>Bacteria</taxon>
        <taxon>Bacillati</taxon>
        <taxon>Actinomycetota</taxon>
        <taxon>Actinomycetes</taxon>
        <taxon>Pseudonocardiales</taxon>
        <taxon>Pseudonocardiaceae</taxon>
        <taxon>Amycolatopsis</taxon>
    </lineage>
</organism>
<name>A0A8H9IXU9_9PSEU</name>
<evidence type="ECO:0000313" key="3">
    <source>
        <dbReference type="Proteomes" id="UP000658656"/>
    </source>
</evidence>
<evidence type="ECO:0000256" key="1">
    <source>
        <dbReference type="SAM" id="MobiDB-lite"/>
    </source>
</evidence>
<dbReference type="EMBL" id="BNAV01000010">
    <property type="protein sequence ID" value="GHF75177.1"/>
    <property type="molecule type" value="Genomic_DNA"/>
</dbReference>
<reference evidence="2" key="1">
    <citation type="journal article" date="2014" name="Int. J. Syst. Evol. Microbiol.">
        <title>Complete genome sequence of Corynebacterium casei LMG S-19264T (=DSM 44701T), isolated from a smear-ripened cheese.</title>
        <authorList>
            <consortium name="US DOE Joint Genome Institute (JGI-PGF)"/>
            <person name="Walter F."/>
            <person name="Albersmeier A."/>
            <person name="Kalinowski J."/>
            <person name="Ruckert C."/>
        </authorList>
    </citation>
    <scope>NUCLEOTIDE SEQUENCE</scope>
    <source>
        <strain evidence="2">CGMCC 4.7679</strain>
    </source>
</reference>
<protein>
    <submittedName>
        <fullName evidence="2">Uncharacterized protein</fullName>
    </submittedName>
</protein>
<proteinExistence type="predicted"/>
<sequence length="121" mass="12874">MPSADALPAPATASTLPVTATAMIRAILPFIPYLLASGSDSGKGYLAGRARTSRPRGSGVRGSHVPDSDRAGSADRMTRAVRPMIKSAGKRDRAACPAHPAEQLRHPKACIRRRWSLFTPE</sequence>
<accession>A0A8H9IXU9</accession>
<feature type="compositionally biased region" description="Basic and acidic residues" evidence="1">
    <location>
        <begin position="64"/>
        <end position="78"/>
    </location>
</feature>
<keyword evidence="3" id="KW-1185">Reference proteome</keyword>
<feature type="region of interest" description="Disordered" evidence="1">
    <location>
        <begin position="46"/>
        <end position="80"/>
    </location>
</feature>
<evidence type="ECO:0000313" key="2">
    <source>
        <dbReference type="EMBL" id="GHF75177.1"/>
    </source>
</evidence>
<comment type="caution">
    <text evidence="2">The sequence shown here is derived from an EMBL/GenBank/DDBJ whole genome shotgun (WGS) entry which is preliminary data.</text>
</comment>
<reference evidence="2" key="2">
    <citation type="submission" date="2020-09" db="EMBL/GenBank/DDBJ databases">
        <authorList>
            <person name="Sun Q."/>
            <person name="Zhou Y."/>
        </authorList>
    </citation>
    <scope>NUCLEOTIDE SEQUENCE</scope>
    <source>
        <strain evidence="2">CGMCC 4.7679</strain>
    </source>
</reference>